<evidence type="ECO:0000259" key="1">
    <source>
        <dbReference type="Pfam" id="PF00561"/>
    </source>
</evidence>
<protein>
    <submittedName>
        <fullName evidence="2">Pimeloyl-ACP methyl ester carboxylesterase</fullName>
    </submittedName>
</protein>
<dbReference type="InterPro" id="IPR000073">
    <property type="entry name" value="AB_hydrolase_1"/>
</dbReference>
<feature type="domain" description="AB hydrolase-1" evidence="1">
    <location>
        <begin position="64"/>
        <end position="166"/>
    </location>
</feature>
<dbReference type="SUPFAM" id="SSF53474">
    <property type="entry name" value="alpha/beta-Hydrolases"/>
    <property type="match status" value="1"/>
</dbReference>
<reference evidence="2 3" key="1">
    <citation type="submission" date="2016-11" db="EMBL/GenBank/DDBJ databases">
        <authorList>
            <person name="Jaros S."/>
            <person name="Januszkiewicz K."/>
            <person name="Wedrychowicz H."/>
        </authorList>
    </citation>
    <scope>NUCLEOTIDE SEQUENCE [LARGE SCALE GENOMIC DNA]</scope>
    <source>
        <strain evidence="2 3">GAS95</strain>
    </source>
</reference>
<dbReference type="RefSeq" id="WP_367117666.1">
    <property type="nucleotide sequence ID" value="NZ_FSRU01000002.1"/>
</dbReference>
<accession>A0A1N6L3F8</accession>
<gene>
    <name evidence="2" type="ORF">SAMN05444165_5795</name>
</gene>
<name>A0A1N6L3F8_9BURK</name>
<evidence type="ECO:0000313" key="2">
    <source>
        <dbReference type="EMBL" id="SIO63295.1"/>
    </source>
</evidence>
<proteinExistence type="predicted"/>
<dbReference type="InterPro" id="IPR029058">
    <property type="entry name" value="AB_hydrolase_fold"/>
</dbReference>
<dbReference type="AlphaFoldDB" id="A0A1N6L3F8"/>
<dbReference type="EMBL" id="FSRU01000002">
    <property type="protein sequence ID" value="SIO63295.1"/>
    <property type="molecule type" value="Genomic_DNA"/>
</dbReference>
<sequence>MKRWIIRIASALVALIALVVLTGSGYEFIQRHHVTRDFPAQGTLVDIGGRKIQLDCRGTGSPTVVFESGLDINGSLSWSAVQDAVAKTTRACSYSRAGIMWSDAPGRAQNGRTVAEDLHKTLNAAGEHGPFVLVGHSLGGPYIMTYTHYYGQDVAGLVFVDASHPDQTQRLKGVMPEQSIFLGKLAASLAWTGALRPVAPVLVPQEPHQDLHDVETIRAYAPTSLGPMMLEDEALNETLTEAGTFRQLGNRPLFVLTAMAPFSDAELQSMQITATQGQKIKAVWKQMQDDEATWSSRSQHQLVNDSSHYIQFYRPDAVIDAVLSVVGTVRADQHQ</sequence>
<organism evidence="2 3">
    <name type="scientific">Paraburkholderia phenazinium</name>
    <dbReference type="NCBI Taxonomy" id="60549"/>
    <lineage>
        <taxon>Bacteria</taxon>
        <taxon>Pseudomonadati</taxon>
        <taxon>Pseudomonadota</taxon>
        <taxon>Betaproteobacteria</taxon>
        <taxon>Burkholderiales</taxon>
        <taxon>Burkholderiaceae</taxon>
        <taxon>Paraburkholderia</taxon>
    </lineage>
</organism>
<dbReference type="Gene3D" id="3.40.50.1820">
    <property type="entry name" value="alpha/beta hydrolase"/>
    <property type="match status" value="1"/>
</dbReference>
<evidence type="ECO:0000313" key="3">
    <source>
        <dbReference type="Proteomes" id="UP000185151"/>
    </source>
</evidence>
<dbReference type="Pfam" id="PF00561">
    <property type="entry name" value="Abhydrolase_1"/>
    <property type="match status" value="1"/>
</dbReference>
<dbReference type="Proteomes" id="UP000185151">
    <property type="component" value="Unassembled WGS sequence"/>
</dbReference>
<keyword evidence="3" id="KW-1185">Reference proteome</keyword>